<accession>A0A1Y6D051</accession>
<evidence type="ECO:0000313" key="3">
    <source>
        <dbReference type="Proteomes" id="UP000192923"/>
    </source>
</evidence>
<feature type="compositionally biased region" description="Basic and acidic residues" evidence="1">
    <location>
        <begin position="13"/>
        <end position="26"/>
    </location>
</feature>
<feature type="compositionally biased region" description="Low complexity" evidence="1">
    <location>
        <begin position="514"/>
        <end position="526"/>
    </location>
</feature>
<sequence>MTRPPDPPQSVAFDDRAPPGERRDALGELHRTYAPTAGDLAKGLSSPDSMQILVDYLREQAVRQELLKAAAPVRVPFPSENAQGVRMKSVRLDDWQIGIQGEYYDRPSQLGFDTLRAMAAQPPISLIIQTRLNHVRRFARQNDSGEGPGFAIRHRDKDHKLTGPEKQGIGLLSRFMANCGWEFDPRARQRMGRTSLGDFMAVSVRDSLTLDSAPIETEMKRDARLGMDGFYAIDGATIRLCTEAGYQGHDEIFALQVIQSRIRCAYTHDDLIYQCRNPVSNVASGGYGLSEVDLLIRVVTGFLNAMNLNITGFTDNAIPKGLLQIYGDFDKQDMLAFKTYWNAMVKGINQKWTLPVLAAKDKESGATYTPLNADFNEMYFSKWMTFLTAISCAIFGMSPDEINFESFSSRNGGIGNGNDTGEKLANSRDKGLIPLLRFYEDTFSDFILPTFDEKYVFRWTGLDEEDRQAKQERQKLYLTVDEMRAQDGQDKHPDPTMGAAPVNPNLMGLYVQMQQARQQQDSQDFGEGFDEDGEGEPDEGADGGADGGKQPPRRPVAGDQGEDEGGGQPGGNSAGKPGFAGKKGGAQQPSGEPMGKSFGMTVYRIEV</sequence>
<dbReference type="STRING" id="1760988.SAMN02949497_1238"/>
<feature type="region of interest" description="Disordered" evidence="1">
    <location>
        <begin position="1"/>
        <end position="26"/>
    </location>
</feature>
<feature type="compositionally biased region" description="Acidic residues" evidence="1">
    <location>
        <begin position="527"/>
        <end position="541"/>
    </location>
</feature>
<organism evidence="2 3">
    <name type="scientific">Methylomagnum ishizawai</name>
    <dbReference type="NCBI Taxonomy" id="1760988"/>
    <lineage>
        <taxon>Bacteria</taxon>
        <taxon>Pseudomonadati</taxon>
        <taxon>Pseudomonadota</taxon>
        <taxon>Gammaproteobacteria</taxon>
        <taxon>Methylococcales</taxon>
        <taxon>Methylococcaceae</taxon>
        <taxon>Methylomagnum</taxon>
    </lineage>
</organism>
<name>A0A1Y6D051_9GAMM</name>
<reference evidence="2 3" key="1">
    <citation type="submission" date="2016-12" db="EMBL/GenBank/DDBJ databases">
        <authorList>
            <person name="Song W.-J."/>
            <person name="Kurnit D.M."/>
        </authorList>
    </citation>
    <scope>NUCLEOTIDE SEQUENCE [LARGE SCALE GENOMIC DNA]</scope>
    <source>
        <strain evidence="2 3">175</strain>
    </source>
</reference>
<dbReference type="InterPro" id="IPR006944">
    <property type="entry name" value="Phage/GTA_portal"/>
</dbReference>
<proteinExistence type="predicted"/>
<evidence type="ECO:0000313" key="2">
    <source>
        <dbReference type="EMBL" id="SMF93942.1"/>
    </source>
</evidence>
<dbReference type="AlphaFoldDB" id="A0A1Y6D051"/>
<protein>
    <submittedName>
        <fullName evidence="2">Phage portal protein</fullName>
    </submittedName>
</protein>
<gene>
    <name evidence="2" type="ORF">SAMN02949497_1238</name>
</gene>
<keyword evidence="3" id="KW-1185">Reference proteome</keyword>
<feature type="region of interest" description="Disordered" evidence="1">
    <location>
        <begin position="514"/>
        <end position="607"/>
    </location>
</feature>
<dbReference type="EMBL" id="FXAM01000001">
    <property type="protein sequence ID" value="SMF93942.1"/>
    <property type="molecule type" value="Genomic_DNA"/>
</dbReference>
<evidence type="ECO:0000256" key="1">
    <source>
        <dbReference type="SAM" id="MobiDB-lite"/>
    </source>
</evidence>
<dbReference type="RefSeq" id="WP_085210902.1">
    <property type="nucleotide sequence ID" value="NZ_FXAM01000001.1"/>
</dbReference>
<dbReference type="OrthoDB" id="3078222at2"/>
<dbReference type="Proteomes" id="UP000192923">
    <property type="component" value="Unassembled WGS sequence"/>
</dbReference>
<dbReference type="Pfam" id="PF04860">
    <property type="entry name" value="Phage_portal"/>
    <property type="match status" value="1"/>
</dbReference>